<comment type="similarity">
    <text evidence="1">Belongs to the SIP5 family.</text>
</comment>
<feature type="compositionally biased region" description="Basic and acidic residues" evidence="2">
    <location>
        <begin position="68"/>
        <end position="107"/>
    </location>
</feature>
<feature type="compositionally biased region" description="Low complexity" evidence="2">
    <location>
        <begin position="648"/>
        <end position="668"/>
    </location>
</feature>
<feature type="compositionally biased region" description="Polar residues" evidence="2">
    <location>
        <begin position="701"/>
        <end position="712"/>
    </location>
</feature>
<proteinExistence type="inferred from homology"/>
<dbReference type="PANTHER" id="PTHR31315">
    <property type="entry name" value="PROTEIN SIP5"/>
    <property type="match status" value="1"/>
</dbReference>
<name>A0A165H1N0_XYLHT</name>
<feature type="region of interest" description="Disordered" evidence="2">
    <location>
        <begin position="175"/>
        <end position="265"/>
    </location>
</feature>
<dbReference type="OrthoDB" id="21471at2759"/>
<feature type="region of interest" description="Disordered" evidence="2">
    <location>
        <begin position="1"/>
        <end position="107"/>
    </location>
</feature>
<evidence type="ECO:0000313" key="3">
    <source>
        <dbReference type="EMBL" id="KZF22871.1"/>
    </source>
</evidence>
<evidence type="ECO:0008006" key="5">
    <source>
        <dbReference type="Google" id="ProtNLM"/>
    </source>
</evidence>
<evidence type="ECO:0000256" key="2">
    <source>
        <dbReference type="SAM" id="MobiDB-lite"/>
    </source>
</evidence>
<keyword evidence="4" id="KW-1185">Reference proteome</keyword>
<feature type="region of interest" description="Disordered" evidence="2">
    <location>
        <begin position="380"/>
        <end position="417"/>
    </location>
</feature>
<dbReference type="OMA" id="CFLTYPP"/>
<dbReference type="STRING" id="1328760.A0A165H1N0"/>
<feature type="compositionally biased region" description="Low complexity" evidence="2">
    <location>
        <begin position="238"/>
        <end position="250"/>
    </location>
</feature>
<feature type="compositionally biased region" description="Low complexity" evidence="2">
    <location>
        <begin position="596"/>
        <end position="610"/>
    </location>
</feature>
<sequence length="848" mass="89817">MGNSATKEQRQAQSRPSGSRHHSSSGPAAVGAGLAPLGRQASPIYSSRPARGSRPDLTSFLGIGGSSNRDEAPAETRRETKQEREARRLEKERIAREKERERSIREESVDGGFLVTQGVYTGPEDFNKAIIERRLAPFWKGLNDHSDSWTEHQLVAAARGLPLPAADDIPAEFASRSTTNVSDPHASEQPKNTLSVPIVARTHSATSDGSQPASSLPNTTSPLLAPSATSPLFRGRSKTLASLTTSKSNSPMDMTPREVHLPKDPYVNGQPVEAYLYKDATECPICFLYYPPYLNKTRCCDQAICSECFVQIKRPDPHPPEHNDNNGGEGREQVEELTLVSEPAACPFCVQPEFGITYEPPPFRKGLVYAHASGVAHGPSAMSSSSSLSSVGAAGDRLSPQGTGRRRTTSLSATSPAVITTDKIRPDWAQKLANARAHAARRSAAATALHTAAYLLNTNSGAESRGFGGFGRRSGLIRRPGASNENVSEARPRDTFGAGGLGGLIQAIDRESGPGNNGNAFEGPSVSLTPARVSSRRSRLEDLEEMMMMEAIRLSLAAEEERKRKEEKEAKKTAKKKEKETRKAEKAAKKGGVYHNAASENASASSIANSPQTNPGVSTSSTVRDSAIQSKGKSVDRPQSNASDAAPLRPSLLSEHSSSSGRLRSGSGNTMSDMSIRGGELPRSHPADTLTPSRPSHLRHVSNTSSSASSFLDSGPGSVRNEFAASNSSFDPTSSTPALNAGGEYDSLGTSTPAGGASSLEPLLNFRSLAAMIGEQEKEEDNAAAVNHAEDPDSQAPAQTELENDTSATPASDEGDLGESVATVKALNPNITAQVSDHNGPTSTSSQA</sequence>
<organism evidence="3 4">
    <name type="scientific">Xylona heveae (strain CBS 132557 / TC161)</name>
    <dbReference type="NCBI Taxonomy" id="1328760"/>
    <lineage>
        <taxon>Eukaryota</taxon>
        <taxon>Fungi</taxon>
        <taxon>Dikarya</taxon>
        <taxon>Ascomycota</taxon>
        <taxon>Pezizomycotina</taxon>
        <taxon>Xylonomycetes</taxon>
        <taxon>Xylonales</taxon>
        <taxon>Xylonaceae</taxon>
        <taxon>Xylona</taxon>
    </lineage>
</organism>
<reference evidence="3 4" key="1">
    <citation type="journal article" date="2016" name="Fungal Biol.">
        <title>The genome of Xylona heveae provides a window into fungal endophytism.</title>
        <authorList>
            <person name="Gazis R."/>
            <person name="Kuo A."/>
            <person name="Riley R."/>
            <person name="LaButti K."/>
            <person name="Lipzen A."/>
            <person name="Lin J."/>
            <person name="Amirebrahimi M."/>
            <person name="Hesse C.N."/>
            <person name="Spatafora J.W."/>
            <person name="Henrissat B."/>
            <person name="Hainaut M."/>
            <person name="Grigoriev I.V."/>
            <person name="Hibbett D.S."/>
        </authorList>
    </citation>
    <scope>NUCLEOTIDE SEQUENCE [LARGE SCALE GENOMIC DNA]</scope>
    <source>
        <strain evidence="3 4">TC161</strain>
    </source>
</reference>
<dbReference type="AlphaFoldDB" id="A0A165H1N0"/>
<dbReference type="CDD" id="cd24139">
    <property type="entry name" value="SIP5-like"/>
    <property type="match status" value="1"/>
</dbReference>
<dbReference type="InParanoid" id="A0A165H1N0"/>
<protein>
    <recommendedName>
        <fullName evidence="5">Protein sip5</fullName>
    </recommendedName>
</protein>
<feature type="compositionally biased region" description="Low complexity" evidence="2">
    <location>
        <begin position="380"/>
        <end position="390"/>
    </location>
</feature>
<dbReference type="Proteomes" id="UP000076632">
    <property type="component" value="Unassembled WGS sequence"/>
</dbReference>
<dbReference type="PANTHER" id="PTHR31315:SF1">
    <property type="entry name" value="PROTEIN SIP5"/>
    <property type="match status" value="1"/>
</dbReference>
<feature type="compositionally biased region" description="Low complexity" evidence="2">
    <location>
        <begin position="24"/>
        <end position="38"/>
    </location>
</feature>
<evidence type="ECO:0000256" key="1">
    <source>
        <dbReference type="ARBA" id="ARBA00010402"/>
    </source>
</evidence>
<feature type="region of interest" description="Disordered" evidence="2">
    <location>
        <begin position="559"/>
        <end position="848"/>
    </location>
</feature>
<dbReference type="GeneID" id="28896215"/>
<accession>A0A165H1N0</accession>
<dbReference type="EMBL" id="KV407458">
    <property type="protein sequence ID" value="KZF22871.1"/>
    <property type="molecule type" value="Genomic_DNA"/>
</dbReference>
<feature type="compositionally biased region" description="Basic and acidic residues" evidence="2">
    <location>
        <begin position="559"/>
        <end position="588"/>
    </location>
</feature>
<evidence type="ECO:0000313" key="4">
    <source>
        <dbReference type="Proteomes" id="UP000076632"/>
    </source>
</evidence>
<dbReference type="GO" id="GO:0005737">
    <property type="term" value="C:cytoplasm"/>
    <property type="evidence" value="ECO:0007669"/>
    <property type="project" value="TreeGrafter"/>
</dbReference>
<feature type="compositionally biased region" description="Polar residues" evidence="2">
    <location>
        <begin position="611"/>
        <end position="643"/>
    </location>
</feature>
<feature type="region of interest" description="Disordered" evidence="2">
    <location>
        <begin position="509"/>
        <end position="534"/>
    </location>
</feature>
<gene>
    <name evidence="3" type="ORF">L228DRAFT_238773</name>
</gene>
<feature type="compositionally biased region" description="Polar residues" evidence="2">
    <location>
        <begin position="203"/>
        <end position="230"/>
    </location>
</feature>
<feature type="compositionally biased region" description="Polar residues" evidence="2">
    <location>
        <begin position="724"/>
        <end position="738"/>
    </location>
</feature>
<dbReference type="InterPro" id="IPR039301">
    <property type="entry name" value="Sip5/DA2"/>
</dbReference>
<dbReference type="RefSeq" id="XP_018188426.1">
    <property type="nucleotide sequence ID" value="XM_018331078.1"/>
</dbReference>
<feature type="compositionally biased region" description="Polar residues" evidence="2">
    <location>
        <begin position="829"/>
        <end position="848"/>
    </location>
</feature>